<feature type="transmembrane region" description="Helical" evidence="5">
    <location>
        <begin position="46"/>
        <end position="66"/>
    </location>
</feature>
<organism evidence="7 8">
    <name type="scientific">Rhinocladiella mackenziei CBS 650.93</name>
    <dbReference type="NCBI Taxonomy" id="1442369"/>
    <lineage>
        <taxon>Eukaryota</taxon>
        <taxon>Fungi</taxon>
        <taxon>Dikarya</taxon>
        <taxon>Ascomycota</taxon>
        <taxon>Pezizomycotina</taxon>
        <taxon>Eurotiomycetes</taxon>
        <taxon>Chaetothyriomycetidae</taxon>
        <taxon>Chaetothyriales</taxon>
        <taxon>Herpotrichiellaceae</taxon>
        <taxon>Rhinocladiella</taxon>
    </lineage>
</organism>
<keyword evidence="2 5" id="KW-0812">Transmembrane</keyword>
<dbReference type="GeneID" id="25299452"/>
<feature type="transmembrane region" description="Helical" evidence="5">
    <location>
        <begin position="258"/>
        <end position="283"/>
    </location>
</feature>
<keyword evidence="3 5" id="KW-1133">Transmembrane helix</keyword>
<dbReference type="InterPro" id="IPR004841">
    <property type="entry name" value="AA-permease/SLC12A_dom"/>
</dbReference>
<reference evidence="7 8" key="1">
    <citation type="submission" date="2015-01" db="EMBL/GenBank/DDBJ databases">
        <title>The Genome Sequence of Rhinocladiella mackenzie CBS 650.93.</title>
        <authorList>
            <consortium name="The Broad Institute Genomics Platform"/>
            <person name="Cuomo C."/>
            <person name="de Hoog S."/>
            <person name="Gorbushina A."/>
            <person name="Stielow B."/>
            <person name="Teixiera M."/>
            <person name="Abouelleil A."/>
            <person name="Chapman S.B."/>
            <person name="Priest M."/>
            <person name="Young S.K."/>
            <person name="Wortman J."/>
            <person name="Nusbaum C."/>
            <person name="Birren B."/>
        </authorList>
    </citation>
    <scope>NUCLEOTIDE SEQUENCE [LARGE SCALE GENOMIC DNA]</scope>
    <source>
        <strain evidence="7 8">CBS 650.93</strain>
    </source>
</reference>
<feature type="transmembrane region" description="Helical" evidence="5">
    <location>
        <begin position="183"/>
        <end position="201"/>
    </location>
</feature>
<evidence type="ECO:0000256" key="4">
    <source>
        <dbReference type="ARBA" id="ARBA00023136"/>
    </source>
</evidence>
<dbReference type="RefSeq" id="XP_013266530.1">
    <property type="nucleotide sequence ID" value="XM_013411076.1"/>
</dbReference>
<evidence type="ECO:0000313" key="7">
    <source>
        <dbReference type="EMBL" id="KIW99393.1"/>
    </source>
</evidence>
<feature type="domain" description="Amino acid permease/ SLC12A" evidence="6">
    <location>
        <begin position="44"/>
        <end position="225"/>
    </location>
</feature>
<dbReference type="Gene3D" id="1.20.1740.10">
    <property type="entry name" value="Amino acid/polyamine transporter I"/>
    <property type="match status" value="1"/>
</dbReference>
<dbReference type="PANTHER" id="PTHR43341:SF6">
    <property type="entry name" value="AMINO ACID TRANSPORTER (EUROFUNG)"/>
    <property type="match status" value="1"/>
</dbReference>
<dbReference type="OrthoDB" id="10062876at2759"/>
<sequence length="365" mass="41391">MASKMDFSKEIKDLPDLQPRFSADNIGRVENVDHLHRSLNNRQIQWIAVGGSIGTALFVSIGWGLLEGGPGSLFLAFLFYSCMIASINSEMVAYMPIAGSFIRYAGKWVDDAFGFMAGWNFFLYEAILIPFEISALTLVLTFWRDDIPVWAACLACIVFYGVISVFAVRWYGEVEFWLSSGKIILVLILFCFTFITMVGGNPEGDAYGFRYWNDPGAFAEYITTGSMGTTYLFFYHALKVQGIDCRTLPYRGWFQPNVNIFGLIFVTIVVLIQGYAVFLPGFWDLGTFFTYYTMIFVCILLFVGWKLIKRTKFVRPQDADLVWDRPVIDAYEESGDPPLGLWEDVWTTTLAALRIKVRKQDGNGV</sequence>
<feature type="transmembrane region" description="Helical" evidence="5">
    <location>
        <begin position="289"/>
        <end position="308"/>
    </location>
</feature>
<keyword evidence="4 5" id="KW-0472">Membrane</keyword>
<evidence type="ECO:0000256" key="1">
    <source>
        <dbReference type="ARBA" id="ARBA00004141"/>
    </source>
</evidence>
<dbReference type="AlphaFoldDB" id="A0A0D2I0Z3"/>
<keyword evidence="8" id="KW-1185">Reference proteome</keyword>
<name>A0A0D2I0Z3_9EURO</name>
<evidence type="ECO:0000256" key="3">
    <source>
        <dbReference type="ARBA" id="ARBA00022989"/>
    </source>
</evidence>
<feature type="transmembrane region" description="Helical" evidence="5">
    <location>
        <begin position="149"/>
        <end position="171"/>
    </location>
</feature>
<dbReference type="EMBL" id="KN847487">
    <property type="protein sequence ID" value="KIW99393.1"/>
    <property type="molecule type" value="Genomic_DNA"/>
</dbReference>
<dbReference type="GO" id="GO:0015171">
    <property type="term" value="F:amino acid transmembrane transporter activity"/>
    <property type="evidence" value="ECO:0007669"/>
    <property type="project" value="TreeGrafter"/>
</dbReference>
<dbReference type="InterPro" id="IPR050524">
    <property type="entry name" value="APC_YAT"/>
</dbReference>
<dbReference type="VEuPathDB" id="FungiDB:Z518_11381"/>
<feature type="transmembrane region" description="Helical" evidence="5">
    <location>
        <begin position="118"/>
        <end position="143"/>
    </location>
</feature>
<evidence type="ECO:0000313" key="8">
    <source>
        <dbReference type="Proteomes" id="UP000053617"/>
    </source>
</evidence>
<dbReference type="GO" id="GO:0016020">
    <property type="term" value="C:membrane"/>
    <property type="evidence" value="ECO:0007669"/>
    <property type="project" value="UniProtKB-SubCell"/>
</dbReference>
<dbReference type="Proteomes" id="UP000053617">
    <property type="component" value="Unassembled WGS sequence"/>
</dbReference>
<evidence type="ECO:0000256" key="5">
    <source>
        <dbReference type="SAM" id="Phobius"/>
    </source>
</evidence>
<accession>A0A0D2I0Z3</accession>
<dbReference type="HOGENOM" id="CLU_780750_0_0_1"/>
<feature type="transmembrane region" description="Helical" evidence="5">
    <location>
        <begin position="221"/>
        <end position="238"/>
    </location>
</feature>
<evidence type="ECO:0000256" key="2">
    <source>
        <dbReference type="ARBA" id="ARBA00022692"/>
    </source>
</evidence>
<protein>
    <recommendedName>
        <fullName evidence="6">Amino acid permease/ SLC12A domain-containing protein</fullName>
    </recommendedName>
</protein>
<dbReference type="Pfam" id="PF00324">
    <property type="entry name" value="AA_permease"/>
    <property type="match status" value="2"/>
</dbReference>
<feature type="transmembrane region" description="Helical" evidence="5">
    <location>
        <begin position="72"/>
        <end position="97"/>
    </location>
</feature>
<evidence type="ECO:0000259" key="6">
    <source>
        <dbReference type="Pfam" id="PF00324"/>
    </source>
</evidence>
<gene>
    <name evidence="7" type="ORF">Z518_11381</name>
</gene>
<dbReference type="PANTHER" id="PTHR43341">
    <property type="entry name" value="AMINO ACID PERMEASE"/>
    <property type="match status" value="1"/>
</dbReference>
<feature type="domain" description="Amino acid permease/ SLC12A" evidence="6">
    <location>
        <begin position="229"/>
        <end position="313"/>
    </location>
</feature>
<proteinExistence type="predicted"/>
<dbReference type="STRING" id="1442369.A0A0D2I0Z3"/>
<comment type="subcellular location">
    <subcellularLocation>
        <location evidence="1">Membrane</location>
        <topology evidence="1">Multi-pass membrane protein</topology>
    </subcellularLocation>
</comment>